<dbReference type="AlphaFoldDB" id="A0A8S1KWC7"/>
<dbReference type="Pfam" id="PF04137">
    <property type="entry name" value="ERO1"/>
    <property type="match status" value="1"/>
</dbReference>
<name>A0A8S1KWC7_9CILI</name>
<keyword evidence="1" id="KW-0812">Transmembrane</keyword>
<feature type="transmembrane region" description="Helical" evidence="1">
    <location>
        <begin position="6"/>
        <end position="24"/>
    </location>
</feature>
<keyword evidence="1" id="KW-1133">Transmembrane helix</keyword>
<reference evidence="2" key="1">
    <citation type="submission" date="2021-01" db="EMBL/GenBank/DDBJ databases">
        <authorList>
            <consortium name="Genoscope - CEA"/>
            <person name="William W."/>
        </authorList>
    </citation>
    <scope>NUCLEOTIDE SEQUENCE</scope>
</reference>
<accession>A0A8S1KWC7</accession>
<organism evidence="2 3">
    <name type="scientific">Paramecium sonneborni</name>
    <dbReference type="NCBI Taxonomy" id="65129"/>
    <lineage>
        <taxon>Eukaryota</taxon>
        <taxon>Sar</taxon>
        <taxon>Alveolata</taxon>
        <taxon>Ciliophora</taxon>
        <taxon>Intramacronucleata</taxon>
        <taxon>Oligohymenophorea</taxon>
        <taxon>Peniculida</taxon>
        <taxon>Parameciidae</taxon>
        <taxon>Paramecium</taxon>
    </lineage>
</organism>
<evidence type="ECO:0008006" key="4">
    <source>
        <dbReference type="Google" id="ProtNLM"/>
    </source>
</evidence>
<gene>
    <name evidence="2" type="ORF">PSON_ATCC_30995.1.T0110435</name>
</gene>
<evidence type="ECO:0000313" key="3">
    <source>
        <dbReference type="Proteomes" id="UP000692954"/>
    </source>
</evidence>
<dbReference type="PANTHER" id="PTHR12613">
    <property type="entry name" value="ERO1-RELATED"/>
    <property type="match status" value="1"/>
</dbReference>
<keyword evidence="1" id="KW-0472">Membrane</keyword>
<dbReference type="InterPro" id="IPR007266">
    <property type="entry name" value="Ero1"/>
</dbReference>
<proteinExistence type="predicted"/>
<dbReference type="EMBL" id="CAJJDN010000011">
    <property type="protein sequence ID" value="CAD8057873.1"/>
    <property type="molecule type" value="Genomic_DNA"/>
</dbReference>
<dbReference type="GO" id="GO:0015035">
    <property type="term" value="F:protein-disulfide reductase activity"/>
    <property type="evidence" value="ECO:0007669"/>
    <property type="project" value="InterPro"/>
</dbReference>
<protein>
    <recommendedName>
        <fullName evidence="4">Endoplasmic reticulum oxidoreductin</fullName>
    </recommendedName>
</protein>
<evidence type="ECO:0000313" key="2">
    <source>
        <dbReference type="EMBL" id="CAD8057873.1"/>
    </source>
</evidence>
<dbReference type="GO" id="GO:0034975">
    <property type="term" value="P:protein folding in endoplasmic reticulum"/>
    <property type="evidence" value="ECO:0007669"/>
    <property type="project" value="InterPro"/>
</dbReference>
<dbReference type="GO" id="GO:0016972">
    <property type="term" value="F:thiol oxidase activity"/>
    <property type="evidence" value="ECO:0007669"/>
    <property type="project" value="InterPro"/>
</dbReference>
<dbReference type="GO" id="GO:0071949">
    <property type="term" value="F:FAD binding"/>
    <property type="evidence" value="ECO:0007669"/>
    <property type="project" value="InterPro"/>
</dbReference>
<evidence type="ECO:0000256" key="1">
    <source>
        <dbReference type="SAM" id="Phobius"/>
    </source>
</evidence>
<sequence>MITASLQILLSLNLVALIMLTYNYSISKKDIVFQSYFNQEVLEDIHHIEEFNNVVYPILNDLSNDSDFRIYRYIDTLNCPIYLPQEECNVETCNFKNFPGEDPINTVDLKYMGEKYTGQQGQNIWISIYEDLGKNTSSDMHTHMINLIKGIHSSISISITEQFDYGNKTGPNVDFFFWRVGYYPDRIYNLYFLESFLMQASKFLKINNIELQTNTQQKVQGLLSSFNQMPIYKFDYFNNLNEQDLKQYRDDIKLLDSYMDCVHCKRCKLNGKVQIHGLEAAINLLFDEKERVQLEKNDVVAFLNTFQKISSSIKSLDAMFERRTQIPYENMKLTGYSLIILTILSKVILWKKK</sequence>
<dbReference type="GO" id="GO:0005789">
    <property type="term" value="C:endoplasmic reticulum membrane"/>
    <property type="evidence" value="ECO:0007669"/>
    <property type="project" value="TreeGrafter"/>
</dbReference>
<keyword evidence="3" id="KW-1185">Reference proteome</keyword>
<comment type="caution">
    <text evidence="2">The sequence shown here is derived from an EMBL/GenBank/DDBJ whole genome shotgun (WGS) entry which is preliminary data.</text>
</comment>
<dbReference type="OrthoDB" id="269384at2759"/>
<dbReference type="Proteomes" id="UP000692954">
    <property type="component" value="Unassembled WGS sequence"/>
</dbReference>
<dbReference type="PANTHER" id="PTHR12613:SF0">
    <property type="entry name" value="ERO1-LIKE PROTEIN"/>
    <property type="match status" value="1"/>
</dbReference>
<feature type="transmembrane region" description="Helical" evidence="1">
    <location>
        <begin position="333"/>
        <end position="350"/>
    </location>
</feature>